<evidence type="ECO:0000313" key="3">
    <source>
        <dbReference type="Proteomes" id="UP000005459"/>
    </source>
</evidence>
<feature type="region of interest" description="Disordered" evidence="1">
    <location>
        <begin position="1"/>
        <end position="20"/>
    </location>
</feature>
<dbReference type="OrthoDB" id="9987276at2"/>
<name>F9UD03_9GAMM</name>
<reference evidence="2 3" key="1">
    <citation type="submission" date="2011-06" db="EMBL/GenBank/DDBJ databases">
        <title>The draft genome of Thiocapsa marina 5811.</title>
        <authorList>
            <consortium name="US DOE Joint Genome Institute (JGI-PGF)"/>
            <person name="Lucas S."/>
            <person name="Han J."/>
            <person name="Cheng J.-F."/>
            <person name="Goodwin L."/>
            <person name="Pitluck S."/>
            <person name="Peters L."/>
            <person name="Land M.L."/>
            <person name="Hauser L."/>
            <person name="Vogl K."/>
            <person name="Liu Z."/>
            <person name="Imhoff J."/>
            <person name="Thiel V."/>
            <person name="Frigaard N.-U."/>
            <person name="Bryant D."/>
            <person name="Woyke T.J."/>
        </authorList>
    </citation>
    <scope>NUCLEOTIDE SEQUENCE [LARGE SCALE GENOMIC DNA]</scope>
    <source>
        <strain evidence="2 3">5811</strain>
    </source>
</reference>
<accession>F9UD03</accession>
<proteinExistence type="predicted"/>
<dbReference type="Proteomes" id="UP000005459">
    <property type="component" value="Unassembled WGS sequence"/>
</dbReference>
<organism evidence="2 3">
    <name type="scientific">Thiocapsa marina 5811</name>
    <dbReference type="NCBI Taxonomy" id="768671"/>
    <lineage>
        <taxon>Bacteria</taxon>
        <taxon>Pseudomonadati</taxon>
        <taxon>Pseudomonadota</taxon>
        <taxon>Gammaproteobacteria</taxon>
        <taxon>Chromatiales</taxon>
        <taxon>Chromatiaceae</taxon>
        <taxon>Thiocapsa</taxon>
    </lineage>
</organism>
<protein>
    <submittedName>
        <fullName evidence="2">Uncharacterized protein</fullName>
    </submittedName>
</protein>
<evidence type="ECO:0000313" key="2">
    <source>
        <dbReference type="EMBL" id="EGV17747.1"/>
    </source>
</evidence>
<keyword evidence="3" id="KW-1185">Reference proteome</keyword>
<dbReference type="STRING" id="768671.ThimaDRAFT_2805"/>
<gene>
    <name evidence="2" type="ORF">ThimaDRAFT_2805</name>
</gene>
<dbReference type="EMBL" id="AFWV01000009">
    <property type="protein sequence ID" value="EGV17747.1"/>
    <property type="molecule type" value="Genomic_DNA"/>
</dbReference>
<sequence>MSKPEHPTPVSNLPDDDMQATPRALVRAAQRAREIAARTGTPLIISRAGRIIECPVTRRDQAASGTEGSG</sequence>
<dbReference type="AlphaFoldDB" id="F9UD03"/>
<evidence type="ECO:0000256" key="1">
    <source>
        <dbReference type="SAM" id="MobiDB-lite"/>
    </source>
</evidence>
<dbReference type="RefSeq" id="WP_007193678.1">
    <property type="nucleotide sequence ID" value="NZ_AFWV01000009.1"/>
</dbReference>